<dbReference type="CDD" id="cd16021">
    <property type="entry name" value="ALP_like"/>
    <property type="match status" value="1"/>
</dbReference>
<evidence type="ECO:0000313" key="3">
    <source>
        <dbReference type="EMBL" id="KAK3781110.1"/>
    </source>
</evidence>
<dbReference type="AlphaFoldDB" id="A0AAE1DSX3"/>
<feature type="compositionally biased region" description="Low complexity" evidence="1">
    <location>
        <begin position="563"/>
        <end position="584"/>
    </location>
</feature>
<keyword evidence="2" id="KW-1133">Transmembrane helix</keyword>
<proteinExistence type="predicted"/>
<dbReference type="SUPFAM" id="SSF53649">
    <property type="entry name" value="Alkaline phosphatase-like"/>
    <property type="match status" value="1"/>
</dbReference>
<keyword evidence="2" id="KW-0472">Membrane</keyword>
<gene>
    <name evidence="3" type="ORF">RRG08_001174</name>
</gene>
<reference evidence="3" key="1">
    <citation type="journal article" date="2023" name="G3 (Bethesda)">
        <title>A reference genome for the long-term kleptoplast-retaining sea slug Elysia crispata morphotype clarki.</title>
        <authorList>
            <person name="Eastman K.E."/>
            <person name="Pendleton A.L."/>
            <person name="Shaikh M.A."/>
            <person name="Suttiyut T."/>
            <person name="Ogas R."/>
            <person name="Tomko P."/>
            <person name="Gavelis G."/>
            <person name="Widhalm J.R."/>
            <person name="Wisecaver J.H."/>
        </authorList>
    </citation>
    <scope>NUCLEOTIDE SEQUENCE</scope>
    <source>
        <strain evidence="3">ECLA1</strain>
    </source>
</reference>
<evidence type="ECO:0000256" key="2">
    <source>
        <dbReference type="SAM" id="Phobius"/>
    </source>
</evidence>
<feature type="compositionally biased region" description="Polar residues" evidence="1">
    <location>
        <begin position="587"/>
        <end position="607"/>
    </location>
</feature>
<keyword evidence="4" id="KW-1185">Reference proteome</keyword>
<dbReference type="GO" id="GO:0005615">
    <property type="term" value="C:extracellular space"/>
    <property type="evidence" value="ECO:0007669"/>
    <property type="project" value="TreeGrafter"/>
</dbReference>
<dbReference type="Proteomes" id="UP001283361">
    <property type="component" value="Unassembled WGS sequence"/>
</dbReference>
<dbReference type="FunFam" id="3.40.720.10:FF:000017">
    <property type="entry name" value="Predicted protein"/>
    <property type="match status" value="1"/>
</dbReference>
<protein>
    <submittedName>
        <fullName evidence="3">Uncharacterized protein</fullName>
    </submittedName>
</protein>
<name>A0AAE1DSX3_9GAST</name>
<feature type="transmembrane region" description="Helical" evidence="2">
    <location>
        <begin position="21"/>
        <end position="40"/>
    </location>
</feature>
<keyword evidence="2" id="KW-0812">Transmembrane</keyword>
<sequence>MGGIFRLYSSLSSGLNTSSRCFRVCLTLSLMLISVMYLVVFREDPSILRDINAFGRKPPAECTFPSTDPFDPALEKVIKIYPPLDCSNNTANIVYLDDYVLKLNHSKLRLVLSPTQKFSHCRYKEITRKKGIDTGFEYTWFSQNFSDFAPLPLWHDNVVSECFATNGKVISRSYFPLIRKKPQVEEYLNKNYQAHVEKNSPTETLSIFMIGIDGMSKQNFQRSQPETRKFLLEKMGAIELYKYNKLAFETFPNVLALLTGHTPEEFYKHWHYNRTGFVDQINEAFLWADARKIGYRTGMILDCYDITAFHYQKRGFKVSPVDYYQRQTVIASSRDKLMRGNNSNCAGDMPEVNQVHDYWLQMARTFGKDRTTPFFAYSFAARLTHDESDFASKGDEAYHKFLQDLVATDALDNTVIVWFSDHGPRFGAIRETYHGRIETSTPYLFFTFPPWFERKYPQLIKTLKINQNRLSSHFDVYETLRDLLFLKAGKRPKGTVKERGISLFREIPRERTCHDAGIPDEFCACGKFFQPKVTRETLTILGITLLNKINSFTGHGELEVSNMSASSVESATSGSDSAGESSGSHLKFNTSSLPSPTSHTGQGQPAPSANDFRERCARLNLVRVESLYRVSNIQLHSLKADTYRVTIRLHPGYGLFEGLVNFERGQPAEVKGDIVRINMYRGQADCVHDPWLRQFCYCLV</sequence>
<feature type="region of interest" description="Disordered" evidence="1">
    <location>
        <begin position="563"/>
        <end position="609"/>
    </location>
</feature>
<dbReference type="InterPro" id="IPR017850">
    <property type="entry name" value="Alkaline_phosphatase_core_sf"/>
</dbReference>
<organism evidence="3 4">
    <name type="scientific">Elysia crispata</name>
    <name type="common">lettuce slug</name>
    <dbReference type="NCBI Taxonomy" id="231223"/>
    <lineage>
        <taxon>Eukaryota</taxon>
        <taxon>Metazoa</taxon>
        <taxon>Spiralia</taxon>
        <taxon>Lophotrochozoa</taxon>
        <taxon>Mollusca</taxon>
        <taxon>Gastropoda</taxon>
        <taxon>Heterobranchia</taxon>
        <taxon>Euthyneura</taxon>
        <taxon>Panpulmonata</taxon>
        <taxon>Sacoglossa</taxon>
        <taxon>Placobranchoidea</taxon>
        <taxon>Plakobranchidae</taxon>
        <taxon>Elysia</taxon>
    </lineage>
</organism>
<comment type="caution">
    <text evidence="3">The sequence shown here is derived from an EMBL/GenBank/DDBJ whole genome shotgun (WGS) entry which is preliminary data.</text>
</comment>
<dbReference type="PANTHER" id="PTHR10974">
    <property type="entry name" value="FI08016P-RELATED"/>
    <property type="match status" value="1"/>
</dbReference>
<dbReference type="EMBL" id="JAWDGP010002663">
    <property type="protein sequence ID" value="KAK3781110.1"/>
    <property type="molecule type" value="Genomic_DNA"/>
</dbReference>
<dbReference type="InterPro" id="IPR004245">
    <property type="entry name" value="DUF229"/>
</dbReference>
<accession>A0AAE1DSX3</accession>
<dbReference type="Gene3D" id="3.40.720.10">
    <property type="entry name" value="Alkaline Phosphatase, subunit A"/>
    <property type="match status" value="1"/>
</dbReference>
<dbReference type="Pfam" id="PF02995">
    <property type="entry name" value="DUF229"/>
    <property type="match status" value="1"/>
</dbReference>
<evidence type="ECO:0000256" key="1">
    <source>
        <dbReference type="SAM" id="MobiDB-lite"/>
    </source>
</evidence>
<dbReference type="PANTHER" id="PTHR10974:SF1">
    <property type="entry name" value="FI08016P-RELATED"/>
    <property type="match status" value="1"/>
</dbReference>
<evidence type="ECO:0000313" key="4">
    <source>
        <dbReference type="Proteomes" id="UP001283361"/>
    </source>
</evidence>